<reference evidence="4" key="1">
    <citation type="journal article" date="2019" name="Int. J. Syst. Evol. Microbiol.">
        <title>The Global Catalogue of Microorganisms (GCM) 10K type strain sequencing project: providing services to taxonomists for standard genome sequencing and annotation.</title>
        <authorList>
            <consortium name="The Broad Institute Genomics Platform"/>
            <consortium name="The Broad Institute Genome Sequencing Center for Infectious Disease"/>
            <person name="Wu L."/>
            <person name="Ma J."/>
        </authorList>
    </citation>
    <scope>NUCLEOTIDE SEQUENCE [LARGE SCALE GENOMIC DNA]</scope>
    <source>
        <strain evidence="4">CGMCC 1.12286</strain>
    </source>
</reference>
<dbReference type="Gene3D" id="1.20.58.760">
    <property type="entry name" value="Peptidase M41"/>
    <property type="match status" value="1"/>
</dbReference>
<evidence type="ECO:0000313" key="4">
    <source>
        <dbReference type="Proteomes" id="UP001597079"/>
    </source>
</evidence>
<dbReference type="PANTHER" id="PTHR23076:SF97">
    <property type="entry name" value="ATP-DEPENDENT ZINC METALLOPROTEASE YME1L1"/>
    <property type="match status" value="1"/>
</dbReference>
<dbReference type="SUPFAM" id="SSF140990">
    <property type="entry name" value="FtsH protease domain-like"/>
    <property type="match status" value="1"/>
</dbReference>
<dbReference type="PANTHER" id="PTHR23076">
    <property type="entry name" value="METALLOPROTEASE M41 FTSH"/>
    <property type="match status" value="1"/>
</dbReference>
<dbReference type="EMBL" id="JBHUCX010000013">
    <property type="protein sequence ID" value="MFD1673832.1"/>
    <property type="molecule type" value="Genomic_DNA"/>
</dbReference>
<dbReference type="InterPro" id="IPR000642">
    <property type="entry name" value="Peptidase_M41"/>
</dbReference>
<protein>
    <recommendedName>
        <fullName evidence="2">Peptidase M41 domain-containing protein</fullName>
    </recommendedName>
</protein>
<name>A0ABW4JC38_9BACL</name>
<gene>
    <name evidence="3" type="ORF">ACFSB2_03800</name>
</gene>
<accession>A0ABW4JC38</accession>
<keyword evidence="4" id="KW-1185">Reference proteome</keyword>
<feature type="domain" description="Peptidase M41" evidence="2">
    <location>
        <begin position="3"/>
        <end position="104"/>
    </location>
</feature>
<dbReference type="Proteomes" id="UP001597079">
    <property type="component" value="Unassembled WGS sequence"/>
</dbReference>
<evidence type="ECO:0000259" key="2">
    <source>
        <dbReference type="Pfam" id="PF01434"/>
    </source>
</evidence>
<dbReference type="InterPro" id="IPR037219">
    <property type="entry name" value="Peptidase_M41-like"/>
</dbReference>
<evidence type="ECO:0000256" key="1">
    <source>
        <dbReference type="SAM" id="MobiDB-lite"/>
    </source>
</evidence>
<organism evidence="3 4">
    <name type="scientific">Alicyclobacillus fodiniaquatilis</name>
    <dbReference type="NCBI Taxonomy" id="1661150"/>
    <lineage>
        <taxon>Bacteria</taxon>
        <taxon>Bacillati</taxon>
        <taxon>Bacillota</taxon>
        <taxon>Bacilli</taxon>
        <taxon>Bacillales</taxon>
        <taxon>Alicyclobacillaceae</taxon>
        <taxon>Alicyclobacillus</taxon>
    </lineage>
</organism>
<dbReference type="RefSeq" id="WP_377941382.1">
    <property type="nucleotide sequence ID" value="NZ_JBHUCX010000013.1"/>
</dbReference>
<dbReference type="Pfam" id="PF01434">
    <property type="entry name" value="Peptidase_M41"/>
    <property type="match status" value="1"/>
</dbReference>
<sequence length="158" mass="17684">MARAAEEEFLGKKLNGVTSDLQQATEIAGAYLGLVGMGDELFSWLAIGSRIDGLKALRPKINELLKDQMAQVKQLLQEHAEFVHKIANQLLKQGDLTGEEVEQIYVRLYGRNRPEPYEIKQQAFGVSHAAKATENEEESDEDSEHNPLVELSTSFENQ</sequence>
<proteinExistence type="predicted"/>
<evidence type="ECO:0000313" key="3">
    <source>
        <dbReference type="EMBL" id="MFD1673832.1"/>
    </source>
</evidence>
<comment type="caution">
    <text evidence="3">The sequence shown here is derived from an EMBL/GenBank/DDBJ whole genome shotgun (WGS) entry which is preliminary data.</text>
</comment>
<feature type="region of interest" description="Disordered" evidence="1">
    <location>
        <begin position="122"/>
        <end position="158"/>
    </location>
</feature>